<keyword evidence="2" id="KW-1185">Reference proteome</keyword>
<protein>
    <submittedName>
        <fullName evidence="1">Uncharacterized protein</fullName>
    </submittedName>
</protein>
<dbReference type="Proteomes" id="UP000199400">
    <property type="component" value="Unassembled WGS sequence"/>
</dbReference>
<name>A0A1I2I4S3_9BACT</name>
<reference evidence="2" key="1">
    <citation type="submission" date="2016-10" db="EMBL/GenBank/DDBJ databases">
        <authorList>
            <person name="Varghese N."/>
            <person name="Submissions S."/>
        </authorList>
    </citation>
    <scope>NUCLEOTIDE SEQUENCE [LARGE SCALE GENOMIC DNA]</scope>
    <source>
        <strain evidence="2">ATCC 25963</strain>
    </source>
</reference>
<evidence type="ECO:0000313" key="2">
    <source>
        <dbReference type="Proteomes" id="UP000199400"/>
    </source>
</evidence>
<gene>
    <name evidence="1" type="ORF">SAMN02745121_08447</name>
</gene>
<dbReference type="AlphaFoldDB" id="A0A1I2I4S3"/>
<dbReference type="EMBL" id="FOMX01000055">
    <property type="protein sequence ID" value="SFF37272.1"/>
    <property type="molecule type" value="Genomic_DNA"/>
</dbReference>
<proteinExistence type="predicted"/>
<sequence>MRRMVITTGLGEFITESDVEEHELVDTLRAWIRVLPNAGIYLDGELVSDEARMAIRLALSSETASPPVHPVAPEPEKLRDYAETLQRAFDDVRKGYVQSLRDLQDCARRFSEMWIERERQFADEAARQRELTRKSLADVDLLGRSVKAVQLDDMIAMSTARSGARLSRGDGVTAMDFLGGVVKTLTGEK</sequence>
<organism evidence="1 2">
    <name type="scientific">Nannocystis exedens</name>
    <dbReference type="NCBI Taxonomy" id="54"/>
    <lineage>
        <taxon>Bacteria</taxon>
        <taxon>Pseudomonadati</taxon>
        <taxon>Myxococcota</taxon>
        <taxon>Polyangia</taxon>
        <taxon>Nannocystales</taxon>
        <taxon>Nannocystaceae</taxon>
        <taxon>Nannocystis</taxon>
    </lineage>
</organism>
<evidence type="ECO:0000313" key="1">
    <source>
        <dbReference type="EMBL" id="SFF37272.1"/>
    </source>
</evidence>
<accession>A0A1I2I4S3</accession>